<name>A0A936ZWP1_9BURK</name>
<comment type="caution">
    <text evidence="2">The sequence shown here is derived from an EMBL/GenBank/DDBJ whole genome shotgun (WGS) entry which is preliminary data.</text>
</comment>
<accession>A0A936ZWP1</accession>
<keyword evidence="3" id="KW-1185">Reference proteome</keyword>
<dbReference type="EMBL" id="JAEQNA010000008">
    <property type="protein sequence ID" value="MBL0422490.1"/>
    <property type="molecule type" value="Genomic_DNA"/>
</dbReference>
<gene>
    <name evidence="2" type="ORF">JI739_19235</name>
</gene>
<proteinExistence type="predicted"/>
<dbReference type="RefSeq" id="WP_201685566.1">
    <property type="nucleotide sequence ID" value="NZ_JAEQNA010000008.1"/>
</dbReference>
<feature type="region of interest" description="Disordered" evidence="1">
    <location>
        <begin position="126"/>
        <end position="171"/>
    </location>
</feature>
<evidence type="ECO:0000313" key="2">
    <source>
        <dbReference type="EMBL" id="MBL0422490.1"/>
    </source>
</evidence>
<dbReference type="InterPro" id="IPR045422">
    <property type="entry name" value="DUF6511"/>
</dbReference>
<organism evidence="2 3">
    <name type="scientific">Ramlibacter aurantiacus</name>
    <dbReference type="NCBI Taxonomy" id="2801330"/>
    <lineage>
        <taxon>Bacteria</taxon>
        <taxon>Pseudomonadati</taxon>
        <taxon>Pseudomonadota</taxon>
        <taxon>Betaproteobacteria</taxon>
        <taxon>Burkholderiales</taxon>
        <taxon>Comamonadaceae</taxon>
        <taxon>Ramlibacter</taxon>
    </lineage>
</organism>
<dbReference type="Proteomes" id="UP000613011">
    <property type="component" value="Unassembled WGS sequence"/>
</dbReference>
<feature type="compositionally biased region" description="Basic and acidic residues" evidence="1">
    <location>
        <begin position="137"/>
        <end position="146"/>
    </location>
</feature>
<sequence>MKCWVCSRQARGFVHTEIRHPVGDPRRYPVDWVFCSQRCQAAFHQCYGSWARALERDVPPEAAVVDATPLERDAMRRCLKFFGEAAAAIGFDKPLGAYSEAEALSVIDAIVTGYVDEMATQHERSKYPPVRMPGHATVHDPIRRPAAEAAPPLQENPFADMEDDLPWETTP</sequence>
<evidence type="ECO:0000313" key="3">
    <source>
        <dbReference type="Proteomes" id="UP000613011"/>
    </source>
</evidence>
<reference evidence="2" key="1">
    <citation type="submission" date="2021-01" db="EMBL/GenBank/DDBJ databases">
        <title>Ramlibacter sp. strain AW1 16S ribosomal RNA gene Genome sequencing and assembly.</title>
        <authorList>
            <person name="Kang M."/>
        </authorList>
    </citation>
    <scope>NUCLEOTIDE SEQUENCE</scope>
    <source>
        <strain evidence="2">AW1</strain>
    </source>
</reference>
<protein>
    <submittedName>
        <fullName evidence="2">Uncharacterized protein</fullName>
    </submittedName>
</protein>
<dbReference type="Pfam" id="PF20121">
    <property type="entry name" value="DUF6511"/>
    <property type="match status" value="1"/>
</dbReference>
<feature type="compositionally biased region" description="Acidic residues" evidence="1">
    <location>
        <begin position="160"/>
        <end position="171"/>
    </location>
</feature>
<dbReference type="AlphaFoldDB" id="A0A936ZWP1"/>
<evidence type="ECO:0000256" key="1">
    <source>
        <dbReference type="SAM" id="MobiDB-lite"/>
    </source>
</evidence>